<keyword evidence="1" id="KW-1133">Transmembrane helix</keyword>
<sequence>MLSAELEFWKLVAVVFISFLQQVISGNYFFFKLNSGF</sequence>
<reference evidence="2" key="2">
    <citation type="journal article" date="2015" name="Fish Shellfish Immunol.">
        <title>Early steps in the European eel (Anguilla anguilla)-Vibrio vulnificus interaction in the gills: Role of the RtxA13 toxin.</title>
        <authorList>
            <person name="Callol A."/>
            <person name="Pajuelo D."/>
            <person name="Ebbesson L."/>
            <person name="Teles M."/>
            <person name="MacKenzie S."/>
            <person name="Amaro C."/>
        </authorList>
    </citation>
    <scope>NUCLEOTIDE SEQUENCE</scope>
</reference>
<evidence type="ECO:0000313" key="2">
    <source>
        <dbReference type="EMBL" id="JAH54200.1"/>
    </source>
</evidence>
<organism evidence="2">
    <name type="scientific">Anguilla anguilla</name>
    <name type="common">European freshwater eel</name>
    <name type="synonym">Muraena anguilla</name>
    <dbReference type="NCBI Taxonomy" id="7936"/>
    <lineage>
        <taxon>Eukaryota</taxon>
        <taxon>Metazoa</taxon>
        <taxon>Chordata</taxon>
        <taxon>Craniata</taxon>
        <taxon>Vertebrata</taxon>
        <taxon>Euteleostomi</taxon>
        <taxon>Actinopterygii</taxon>
        <taxon>Neopterygii</taxon>
        <taxon>Teleostei</taxon>
        <taxon>Anguilliformes</taxon>
        <taxon>Anguillidae</taxon>
        <taxon>Anguilla</taxon>
    </lineage>
</organism>
<accession>A0A0E9TMU2</accession>
<keyword evidence="1" id="KW-0472">Membrane</keyword>
<dbReference type="EMBL" id="GBXM01054377">
    <property type="protein sequence ID" value="JAH54200.1"/>
    <property type="molecule type" value="Transcribed_RNA"/>
</dbReference>
<dbReference type="AlphaFoldDB" id="A0A0E9TMU2"/>
<evidence type="ECO:0000256" key="1">
    <source>
        <dbReference type="SAM" id="Phobius"/>
    </source>
</evidence>
<reference evidence="2" key="1">
    <citation type="submission" date="2014-11" db="EMBL/GenBank/DDBJ databases">
        <authorList>
            <person name="Amaro Gonzalez C."/>
        </authorList>
    </citation>
    <scope>NUCLEOTIDE SEQUENCE</scope>
</reference>
<keyword evidence="1" id="KW-0812">Transmembrane</keyword>
<feature type="transmembrane region" description="Helical" evidence="1">
    <location>
        <begin position="12"/>
        <end position="31"/>
    </location>
</feature>
<name>A0A0E9TMU2_ANGAN</name>
<proteinExistence type="predicted"/>
<protein>
    <submittedName>
        <fullName evidence="2">Uncharacterized protein</fullName>
    </submittedName>
</protein>